<dbReference type="UniPathway" id="UPA00094"/>
<evidence type="ECO:0000256" key="8">
    <source>
        <dbReference type="ARBA" id="ARBA00023267"/>
    </source>
</evidence>
<keyword evidence="12" id="KW-1185">Reference proteome</keyword>
<comment type="function">
    <text evidence="1 9">This protein is a component of the acetyl coenzyme A carboxylase complex; first, biotin carboxylase catalyzes the carboxylation of the carrier protein and then the transcarboxylase transfers the carboxyl group to form malonyl-CoA.</text>
</comment>
<reference evidence="11 12" key="1">
    <citation type="submission" date="2017-04" db="EMBL/GenBank/DDBJ databases">
        <authorList>
            <person name="Afonso C.L."/>
            <person name="Miller P.J."/>
            <person name="Scott M.A."/>
            <person name="Spackman E."/>
            <person name="Goraichik I."/>
            <person name="Dimitrov K.M."/>
            <person name="Suarez D.L."/>
            <person name="Swayne D.E."/>
        </authorList>
    </citation>
    <scope>NUCLEOTIDE SEQUENCE [LARGE SCALE GENOMIC DNA]</scope>
    <source>
        <strain evidence="11 12">USBA 355</strain>
    </source>
</reference>
<feature type="domain" description="Lipoyl-binding" evidence="10">
    <location>
        <begin position="77"/>
        <end position="153"/>
    </location>
</feature>
<accession>A0A1Y6CI85</accession>
<dbReference type="EMBL" id="FWZX01000027">
    <property type="protein sequence ID" value="SMF67227.1"/>
    <property type="molecule type" value="Genomic_DNA"/>
</dbReference>
<keyword evidence="8 9" id="KW-0092">Biotin</keyword>
<keyword evidence="5 9" id="KW-0276">Fatty acid metabolism</keyword>
<dbReference type="AlphaFoldDB" id="A0A1Y6CI85"/>
<dbReference type="FunFam" id="2.40.50.100:FF:000003">
    <property type="entry name" value="Acetyl-CoA carboxylase biotin carboxyl carrier protein"/>
    <property type="match status" value="1"/>
</dbReference>
<evidence type="ECO:0000256" key="6">
    <source>
        <dbReference type="ARBA" id="ARBA00023098"/>
    </source>
</evidence>
<proteinExistence type="predicted"/>
<keyword evidence="4 9" id="KW-0444">Lipid biosynthesis</keyword>
<evidence type="ECO:0000313" key="12">
    <source>
        <dbReference type="Proteomes" id="UP000192917"/>
    </source>
</evidence>
<gene>
    <name evidence="11" type="ORF">SAMN05428998_12722</name>
</gene>
<evidence type="ECO:0000313" key="11">
    <source>
        <dbReference type="EMBL" id="SMF67227.1"/>
    </source>
</evidence>
<evidence type="ECO:0000259" key="10">
    <source>
        <dbReference type="PROSITE" id="PS50968"/>
    </source>
</evidence>
<protein>
    <recommendedName>
        <fullName evidence="3 9">Biotin carboxyl carrier protein of acetyl-CoA carboxylase</fullName>
    </recommendedName>
</protein>
<dbReference type="PROSITE" id="PS50968">
    <property type="entry name" value="BIOTINYL_LIPOYL"/>
    <property type="match status" value="1"/>
</dbReference>
<dbReference type="InterPro" id="IPR011053">
    <property type="entry name" value="Single_hybrid_motif"/>
</dbReference>
<evidence type="ECO:0000256" key="4">
    <source>
        <dbReference type="ARBA" id="ARBA00022516"/>
    </source>
</evidence>
<dbReference type="InterPro" id="IPR001249">
    <property type="entry name" value="AcCoA_biotinCC"/>
</dbReference>
<dbReference type="GO" id="GO:0009317">
    <property type="term" value="C:acetyl-CoA carboxylase complex"/>
    <property type="evidence" value="ECO:0007669"/>
    <property type="project" value="InterPro"/>
</dbReference>
<keyword evidence="6 9" id="KW-0443">Lipid metabolism</keyword>
<dbReference type="InterPro" id="IPR050709">
    <property type="entry name" value="Biotin_Carboxyl_Carrier/Decarb"/>
</dbReference>
<dbReference type="GO" id="GO:0006633">
    <property type="term" value="P:fatty acid biosynthetic process"/>
    <property type="evidence" value="ECO:0007669"/>
    <property type="project" value="UniProtKB-UniPathway"/>
</dbReference>
<dbReference type="GO" id="GO:0003989">
    <property type="term" value="F:acetyl-CoA carboxylase activity"/>
    <property type="evidence" value="ECO:0007669"/>
    <property type="project" value="InterPro"/>
</dbReference>
<evidence type="ECO:0000256" key="2">
    <source>
        <dbReference type="ARBA" id="ARBA00005194"/>
    </source>
</evidence>
<comment type="pathway">
    <text evidence="2 9">Lipid metabolism; fatty acid biosynthesis.</text>
</comment>
<organism evidence="11 12">
    <name type="scientific">Tistlia consotensis USBA 355</name>
    <dbReference type="NCBI Taxonomy" id="560819"/>
    <lineage>
        <taxon>Bacteria</taxon>
        <taxon>Pseudomonadati</taxon>
        <taxon>Pseudomonadota</taxon>
        <taxon>Alphaproteobacteria</taxon>
        <taxon>Rhodospirillales</taxon>
        <taxon>Rhodovibrionaceae</taxon>
        <taxon>Tistlia</taxon>
    </lineage>
</organism>
<dbReference type="Gene3D" id="2.40.50.100">
    <property type="match status" value="1"/>
</dbReference>
<dbReference type="SUPFAM" id="SSF51230">
    <property type="entry name" value="Single hybrid motif"/>
    <property type="match status" value="1"/>
</dbReference>
<dbReference type="Proteomes" id="UP000192917">
    <property type="component" value="Unassembled WGS sequence"/>
</dbReference>
<dbReference type="PRINTS" id="PR01071">
    <property type="entry name" value="ACOABIOTINCC"/>
</dbReference>
<dbReference type="PROSITE" id="PS00188">
    <property type="entry name" value="BIOTIN"/>
    <property type="match status" value="1"/>
</dbReference>
<evidence type="ECO:0000256" key="1">
    <source>
        <dbReference type="ARBA" id="ARBA00003761"/>
    </source>
</evidence>
<dbReference type="CDD" id="cd06850">
    <property type="entry name" value="biotinyl_domain"/>
    <property type="match status" value="1"/>
</dbReference>
<dbReference type="InterPro" id="IPR000089">
    <property type="entry name" value="Biotin_lipoyl"/>
</dbReference>
<dbReference type="Pfam" id="PF00364">
    <property type="entry name" value="Biotin_lipoyl"/>
    <property type="match status" value="1"/>
</dbReference>
<evidence type="ECO:0000256" key="7">
    <source>
        <dbReference type="ARBA" id="ARBA00023160"/>
    </source>
</evidence>
<dbReference type="PANTHER" id="PTHR45266">
    <property type="entry name" value="OXALOACETATE DECARBOXYLASE ALPHA CHAIN"/>
    <property type="match status" value="1"/>
</dbReference>
<dbReference type="PANTHER" id="PTHR45266:SF3">
    <property type="entry name" value="OXALOACETATE DECARBOXYLASE ALPHA CHAIN"/>
    <property type="match status" value="1"/>
</dbReference>
<name>A0A1Y6CI85_9PROT</name>
<evidence type="ECO:0000256" key="5">
    <source>
        <dbReference type="ARBA" id="ARBA00022832"/>
    </source>
</evidence>
<evidence type="ECO:0000256" key="3">
    <source>
        <dbReference type="ARBA" id="ARBA00017562"/>
    </source>
</evidence>
<sequence length="153" mass="15602">MTKFPIDEEALRTLAGLLEETGLSEIEVAEGERRLRVARHAAPVVQAALPPAQALPVQPAAALPAAGAPAPAAGPAEGTVSSPMVGTAYLAPEPGAATFVSVGGRVEKGQTLMIIEAMKVMNALPAPHAGTVKEILIQDGQPVEFGEPLMVIG</sequence>
<dbReference type="STRING" id="560819.SAMN05428998_12722"/>
<dbReference type="RefSeq" id="WP_085125370.1">
    <property type="nucleotide sequence ID" value="NZ_FWZX01000027.1"/>
</dbReference>
<keyword evidence="7 9" id="KW-0275">Fatty acid biosynthesis</keyword>
<evidence type="ECO:0000256" key="9">
    <source>
        <dbReference type="RuleBase" id="RU364072"/>
    </source>
</evidence>
<dbReference type="NCBIfam" id="TIGR00531">
    <property type="entry name" value="BCCP"/>
    <property type="match status" value="1"/>
</dbReference>
<dbReference type="InterPro" id="IPR001882">
    <property type="entry name" value="Biotin_BS"/>
</dbReference>